<proteinExistence type="predicted"/>
<keyword evidence="1" id="KW-0812">Transmembrane</keyword>
<evidence type="ECO:0000313" key="2">
    <source>
        <dbReference type="EMBL" id="RZH67078.1"/>
    </source>
</evidence>
<accession>A0A482XUU0</accession>
<sequence length="69" mass="7546">MSSDDTREWASRRKTTNLLLGTNIVVLAAGFIRLGNVGPRTIQVLSELVLVLVMITAVLLVLGRLFGHE</sequence>
<comment type="caution">
    <text evidence="2">The sequence shown here is derived from an EMBL/GenBank/DDBJ whole genome shotgun (WGS) entry which is preliminary data.</text>
</comment>
<feature type="transmembrane region" description="Helical" evidence="1">
    <location>
        <begin position="17"/>
        <end position="36"/>
    </location>
</feature>
<dbReference type="EMBL" id="SHMR01000007">
    <property type="protein sequence ID" value="RZH67078.1"/>
    <property type="molecule type" value="Genomic_DNA"/>
</dbReference>
<feature type="transmembrane region" description="Helical" evidence="1">
    <location>
        <begin position="48"/>
        <end position="67"/>
    </location>
</feature>
<keyword evidence="1" id="KW-1133">Transmembrane helix</keyword>
<organism evidence="2 3">
    <name type="scientific">Natrinema altunense</name>
    <dbReference type="NCBI Taxonomy" id="222984"/>
    <lineage>
        <taxon>Archaea</taxon>
        <taxon>Methanobacteriati</taxon>
        <taxon>Methanobacteriota</taxon>
        <taxon>Stenosarchaea group</taxon>
        <taxon>Halobacteria</taxon>
        <taxon>Halobacteriales</taxon>
        <taxon>Natrialbaceae</taxon>
        <taxon>Natrinema</taxon>
    </lineage>
</organism>
<reference evidence="2 3" key="1">
    <citation type="submission" date="2019-02" db="EMBL/GenBank/DDBJ databases">
        <title>Genome analysis provides insights into bioremediation potentialities and Haloocin production by Natrinema altunense strain 4.1R isolated from Chott Douz in Tunisian desert.</title>
        <authorList>
            <person name="Najjari A."/>
            <person name="Youssef N."/>
            <person name="Ben Dhia O."/>
            <person name="Ferjani R."/>
            <person name="El Hidri D."/>
            <person name="Ouzari H.I."/>
            <person name="Cherif A."/>
        </authorList>
    </citation>
    <scope>NUCLEOTIDE SEQUENCE [LARGE SCALE GENOMIC DNA]</scope>
    <source>
        <strain evidence="2 3">4.1R</strain>
    </source>
</reference>
<protein>
    <submittedName>
        <fullName evidence="2">Uncharacterized protein</fullName>
    </submittedName>
</protein>
<gene>
    <name evidence="2" type="ORF">ELS17_15020</name>
</gene>
<keyword evidence="1" id="KW-0472">Membrane</keyword>
<evidence type="ECO:0000256" key="1">
    <source>
        <dbReference type="SAM" id="Phobius"/>
    </source>
</evidence>
<evidence type="ECO:0000313" key="3">
    <source>
        <dbReference type="Proteomes" id="UP000292704"/>
    </source>
</evidence>
<dbReference type="OrthoDB" id="203397at2157"/>
<dbReference type="RefSeq" id="WP_130171329.1">
    <property type="nucleotide sequence ID" value="NZ_SHMR01000007.1"/>
</dbReference>
<name>A0A482XUU0_9EURY</name>
<dbReference type="AlphaFoldDB" id="A0A482XUU0"/>
<dbReference type="Proteomes" id="UP000292704">
    <property type="component" value="Unassembled WGS sequence"/>
</dbReference>